<proteinExistence type="predicted"/>
<gene>
    <name evidence="2" type="ORF">MNBD_DELTA02-219</name>
</gene>
<dbReference type="InterPro" id="IPR053717">
    <property type="entry name" value="MerB_lyase_sf"/>
</dbReference>
<evidence type="ECO:0000259" key="1">
    <source>
        <dbReference type="Pfam" id="PF01726"/>
    </source>
</evidence>
<name>A0A3B0VQ43_9ZZZZ</name>
<organism evidence="2">
    <name type="scientific">hydrothermal vent metagenome</name>
    <dbReference type="NCBI Taxonomy" id="652676"/>
    <lineage>
        <taxon>unclassified sequences</taxon>
        <taxon>metagenomes</taxon>
        <taxon>ecological metagenomes</taxon>
    </lineage>
</organism>
<dbReference type="GO" id="GO:0006508">
    <property type="term" value="P:proteolysis"/>
    <property type="evidence" value="ECO:0007669"/>
    <property type="project" value="InterPro"/>
</dbReference>
<dbReference type="GO" id="GO:0018836">
    <property type="term" value="F:alkylmercury lyase activity"/>
    <property type="evidence" value="ECO:0007669"/>
    <property type="project" value="InterPro"/>
</dbReference>
<dbReference type="SUPFAM" id="SSF46785">
    <property type="entry name" value="Winged helix' DNA-binding domain"/>
    <property type="match status" value="1"/>
</dbReference>
<dbReference type="Pfam" id="PF01726">
    <property type="entry name" value="LexA_DNA_bind"/>
    <property type="match status" value="1"/>
</dbReference>
<dbReference type="InterPro" id="IPR004927">
    <property type="entry name" value="MerB"/>
</dbReference>
<sequence length="219" mass="24438">MKKLIKSIGETLRGRISAAGLSREEEKVRKFILRTFAATGRPPTHVEIQEDLKLSSPDAARRAVKRLEDADLLATVGGEVVSSYPFSVRGTRHKVVFSNGREVNAMCATDALGISFMLKEDTVVFSLCPQCEAKIKIAIKNGAVVYKNPVDIIEWITSKAYAGRIADVCCPFMNFFCSVSCLEGWRDKDLEHTQGELYTVEEAAEHGRWIFEDYLSGRK</sequence>
<dbReference type="Pfam" id="PF03243">
    <property type="entry name" value="MerB"/>
    <property type="match status" value="1"/>
</dbReference>
<dbReference type="AlphaFoldDB" id="A0A3B0VQ43"/>
<evidence type="ECO:0000313" key="2">
    <source>
        <dbReference type="EMBL" id="VAW39019.1"/>
    </source>
</evidence>
<dbReference type="InterPro" id="IPR036390">
    <property type="entry name" value="WH_DNA-bd_sf"/>
</dbReference>
<protein>
    <recommendedName>
        <fullName evidence="1">LexA repressor DNA-binding domain-containing protein</fullName>
    </recommendedName>
</protein>
<dbReference type="GO" id="GO:0004252">
    <property type="term" value="F:serine-type endopeptidase activity"/>
    <property type="evidence" value="ECO:0007669"/>
    <property type="project" value="InterPro"/>
</dbReference>
<dbReference type="InterPro" id="IPR006199">
    <property type="entry name" value="LexA_DNA-bd_dom"/>
</dbReference>
<dbReference type="SUPFAM" id="SSF160387">
    <property type="entry name" value="NosL/MerB-like"/>
    <property type="match status" value="1"/>
</dbReference>
<reference evidence="2" key="1">
    <citation type="submission" date="2018-06" db="EMBL/GenBank/DDBJ databases">
        <authorList>
            <person name="Zhirakovskaya E."/>
        </authorList>
    </citation>
    <scope>NUCLEOTIDE SEQUENCE</scope>
</reference>
<accession>A0A3B0VQ43</accession>
<dbReference type="EMBL" id="UOEZ01000082">
    <property type="protein sequence ID" value="VAW39019.1"/>
    <property type="molecule type" value="Genomic_DNA"/>
</dbReference>
<feature type="domain" description="LexA repressor DNA-binding" evidence="1">
    <location>
        <begin position="20"/>
        <end position="68"/>
    </location>
</feature>
<dbReference type="Gene3D" id="3.30.450.410">
    <property type="match status" value="1"/>
</dbReference>